<dbReference type="Gene3D" id="3.40.50.300">
    <property type="entry name" value="P-loop containing nucleotide triphosphate hydrolases"/>
    <property type="match status" value="1"/>
</dbReference>
<sequence>VNAQAVFIDPPATEKKELPAESNAAFLLPSTGSLRGGFLPGHFTQAQASPSSSVVLPLHLMAYGGSLWCVATLLRAFFPRRTGLRRRHFDLAKSPPSRCWTKTAVASSDADFEQEIQQVMRCCPVPGPVALPAEEDEGESLPDYFPLSGQLHAQTDALDQSAENEDEEICELIGFDLDDTLERELRRPFTDAERQAAYKLSGFDVAKSATRPSALWLIGPSACGKSTLAPQMASKLGMADEGYVVVDGEYFRDTHEGYLEALSSGLQKGCVWWGAYVGIRENINSEKQLLLEQSMREKKHMIIPSTCLRRSQCVDVAKTLQANGYDIHIVGVYGDKDTIVSRGRKRAMTAGKRYEPREFEIALTMFAPMLRLCTGEWHMVCTTGDVPFRTTGHGHGGLLSLYTCSAGASYLALYELNHADKHSKHQQQAMLFSTDSGFSADSVPPLTQTKKEHSHKGASQNSALL</sequence>
<accession>A0A813LT38</accession>
<evidence type="ECO:0000256" key="1">
    <source>
        <dbReference type="SAM" id="MobiDB-lite"/>
    </source>
</evidence>
<organism evidence="2 3">
    <name type="scientific">Polarella glacialis</name>
    <name type="common">Dinoflagellate</name>
    <dbReference type="NCBI Taxonomy" id="89957"/>
    <lineage>
        <taxon>Eukaryota</taxon>
        <taxon>Sar</taxon>
        <taxon>Alveolata</taxon>
        <taxon>Dinophyceae</taxon>
        <taxon>Suessiales</taxon>
        <taxon>Suessiaceae</taxon>
        <taxon>Polarella</taxon>
    </lineage>
</organism>
<evidence type="ECO:0000313" key="3">
    <source>
        <dbReference type="Proteomes" id="UP000626109"/>
    </source>
</evidence>
<dbReference type="EMBL" id="CAJNNW010036712">
    <property type="protein sequence ID" value="CAE8736968.1"/>
    <property type="molecule type" value="Genomic_DNA"/>
</dbReference>
<gene>
    <name evidence="2" type="ORF">PGLA2088_LOCUS48556</name>
</gene>
<dbReference type="InterPro" id="IPR027417">
    <property type="entry name" value="P-loop_NTPase"/>
</dbReference>
<protein>
    <recommendedName>
        <fullName evidence="4">Zeta toxin domain-containing protein</fullName>
    </recommendedName>
</protein>
<dbReference type="Proteomes" id="UP000626109">
    <property type="component" value="Unassembled WGS sequence"/>
</dbReference>
<comment type="caution">
    <text evidence="2">The sequence shown here is derived from an EMBL/GenBank/DDBJ whole genome shotgun (WGS) entry which is preliminary data.</text>
</comment>
<evidence type="ECO:0008006" key="4">
    <source>
        <dbReference type="Google" id="ProtNLM"/>
    </source>
</evidence>
<feature type="non-terminal residue" evidence="2">
    <location>
        <position position="465"/>
    </location>
</feature>
<dbReference type="SUPFAM" id="SSF52540">
    <property type="entry name" value="P-loop containing nucleoside triphosphate hydrolases"/>
    <property type="match status" value="1"/>
</dbReference>
<dbReference type="Pfam" id="PF13671">
    <property type="entry name" value="AAA_33"/>
    <property type="match status" value="1"/>
</dbReference>
<evidence type="ECO:0000313" key="2">
    <source>
        <dbReference type="EMBL" id="CAE8736968.1"/>
    </source>
</evidence>
<feature type="region of interest" description="Disordered" evidence="1">
    <location>
        <begin position="442"/>
        <end position="465"/>
    </location>
</feature>
<reference evidence="2" key="1">
    <citation type="submission" date="2021-02" db="EMBL/GenBank/DDBJ databases">
        <authorList>
            <person name="Dougan E. K."/>
            <person name="Rhodes N."/>
            <person name="Thang M."/>
            <person name="Chan C."/>
        </authorList>
    </citation>
    <scope>NUCLEOTIDE SEQUENCE</scope>
</reference>
<name>A0A813LT38_POLGL</name>
<proteinExistence type="predicted"/>
<dbReference type="AlphaFoldDB" id="A0A813LT38"/>